<dbReference type="EMBL" id="BAABBM010000001">
    <property type="protein sequence ID" value="GAA3891394.1"/>
    <property type="molecule type" value="Genomic_DNA"/>
</dbReference>
<feature type="chain" id="PRO_5045274374" evidence="1">
    <location>
        <begin position="24"/>
        <end position="227"/>
    </location>
</feature>
<keyword evidence="1" id="KW-0732">Signal</keyword>
<reference evidence="3" key="1">
    <citation type="journal article" date="2019" name="Int. J. Syst. Evol. Microbiol.">
        <title>The Global Catalogue of Microorganisms (GCM) 10K type strain sequencing project: providing services to taxonomists for standard genome sequencing and annotation.</title>
        <authorList>
            <consortium name="The Broad Institute Genomics Platform"/>
            <consortium name="The Broad Institute Genome Sequencing Center for Infectious Disease"/>
            <person name="Wu L."/>
            <person name="Ma J."/>
        </authorList>
    </citation>
    <scope>NUCLEOTIDE SEQUENCE [LARGE SCALE GENOMIC DNA]</scope>
    <source>
        <strain evidence="3">JCM 17543</strain>
    </source>
</reference>
<evidence type="ECO:0000313" key="2">
    <source>
        <dbReference type="EMBL" id="GAA3891394.1"/>
    </source>
</evidence>
<comment type="caution">
    <text evidence="2">The sequence shown here is derived from an EMBL/GenBank/DDBJ whole genome shotgun (WGS) entry which is preliminary data.</text>
</comment>
<evidence type="ECO:0000256" key="1">
    <source>
        <dbReference type="SAM" id="SignalP"/>
    </source>
</evidence>
<dbReference type="RefSeq" id="WP_344698418.1">
    <property type="nucleotide sequence ID" value="NZ_BAABBM010000001.1"/>
</dbReference>
<accession>A0ABP7KYQ3</accession>
<gene>
    <name evidence="2" type="ORF">GCM10022276_08190</name>
</gene>
<organism evidence="2 3">
    <name type="scientific">Sphingomonas limnosediminicola</name>
    <dbReference type="NCBI Taxonomy" id="940133"/>
    <lineage>
        <taxon>Bacteria</taxon>
        <taxon>Pseudomonadati</taxon>
        <taxon>Pseudomonadota</taxon>
        <taxon>Alphaproteobacteria</taxon>
        <taxon>Sphingomonadales</taxon>
        <taxon>Sphingomonadaceae</taxon>
        <taxon>Sphingomonas</taxon>
    </lineage>
</organism>
<protein>
    <submittedName>
        <fullName evidence="2">Uncharacterized protein</fullName>
    </submittedName>
</protein>
<sequence length="227" mass="23392">MRVMHALWGAAVAVALSSTPALASVVVVKSLGPSSKAYPPGKTLPETAKITLQGGDVVTVLGPAAAQTLRGPGNFAAGQTNLASAAGKRGRFGALRASEVVQNPSIWDVDVTQNGKICVANTAKLQLWRPDAEAAAKVNIRSADGKTQEIDWAAGKAVTLWPASLPVTSGTEYQIEWPDTGDKSSVSFVSVPNAPGDLVGAAQVLIENGCQHQLDLLVQGASKTTTN</sequence>
<name>A0ABP7KYQ3_9SPHN</name>
<evidence type="ECO:0000313" key="3">
    <source>
        <dbReference type="Proteomes" id="UP001500827"/>
    </source>
</evidence>
<keyword evidence="3" id="KW-1185">Reference proteome</keyword>
<proteinExistence type="predicted"/>
<dbReference type="Proteomes" id="UP001500827">
    <property type="component" value="Unassembled WGS sequence"/>
</dbReference>
<feature type="signal peptide" evidence="1">
    <location>
        <begin position="1"/>
        <end position="23"/>
    </location>
</feature>